<dbReference type="Proteomes" id="UP000515125">
    <property type="component" value="Unplaced"/>
</dbReference>
<sequence>MNSTFHYHPSGRQELAVTTGSHSPIHKVVGVHALQIHAEEDSRSTVDSASSKISYSQDHSTTGSTHVKTRWKFSDTSFLQEIPVPSTAILVVVGTCIILVLTVVGIVTYYALFNRTKVRRQSARERLKCYDGEQKAIVAQQGHDCCLPNPRAPRESFNSLYNLPSGFNERKTPSDIEYERQALSTRFAQYSETARSPRGPGLKPHPKYSYPPEV</sequence>
<dbReference type="AlphaFoldDB" id="A0A6P6RVJ9"/>
<name>A0A6P6RVJ9_9EIME</name>
<organism evidence="3 4">
    <name type="scientific">Cyclospora cayetanensis</name>
    <dbReference type="NCBI Taxonomy" id="88456"/>
    <lineage>
        <taxon>Eukaryota</taxon>
        <taxon>Sar</taxon>
        <taxon>Alveolata</taxon>
        <taxon>Apicomplexa</taxon>
        <taxon>Conoidasida</taxon>
        <taxon>Coccidia</taxon>
        <taxon>Eucoccidiorida</taxon>
        <taxon>Eimeriorina</taxon>
        <taxon>Eimeriidae</taxon>
        <taxon>Cyclospora</taxon>
    </lineage>
</organism>
<feature type="compositionally biased region" description="Polar residues" evidence="1">
    <location>
        <begin position="45"/>
        <end position="63"/>
    </location>
</feature>
<keyword evidence="2" id="KW-0812">Transmembrane</keyword>
<evidence type="ECO:0000256" key="1">
    <source>
        <dbReference type="SAM" id="MobiDB-lite"/>
    </source>
</evidence>
<gene>
    <name evidence="4" type="primary">LOC113147025</name>
</gene>
<reference evidence="4" key="1">
    <citation type="submission" date="2025-08" db="UniProtKB">
        <authorList>
            <consortium name="RefSeq"/>
        </authorList>
    </citation>
    <scope>IDENTIFICATION</scope>
</reference>
<keyword evidence="3" id="KW-1185">Reference proteome</keyword>
<evidence type="ECO:0000256" key="2">
    <source>
        <dbReference type="SAM" id="Phobius"/>
    </source>
</evidence>
<feature type="transmembrane region" description="Helical" evidence="2">
    <location>
        <begin position="88"/>
        <end position="112"/>
    </location>
</feature>
<keyword evidence="2" id="KW-1133">Transmembrane helix</keyword>
<dbReference type="GeneID" id="113147025"/>
<evidence type="ECO:0000313" key="3">
    <source>
        <dbReference type="Proteomes" id="UP000515125"/>
    </source>
</evidence>
<evidence type="ECO:0000313" key="4">
    <source>
        <dbReference type="RefSeq" id="XP_026191891.1"/>
    </source>
</evidence>
<protein>
    <submittedName>
        <fullName evidence="4">Uncharacterized protein LOC113147025</fullName>
    </submittedName>
</protein>
<proteinExistence type="predicted"/>
<feature type="region of interest" description="Disordered" evidence="1">
    <location>
        <begin position="40"/>
        <end position="63"/>
    </location>
</feature>
<keyword evidence="2" id="KW-0472">Membrane</keyword>
<dbReference type="OrthoDB" id="10376210at2759"/>
<feature type="region of interest" description="Disordered" evidence="1">
    <location>
        <begin position="189"/>
        <end position="214"/>
    </location>
</feature>
<accession>A0A6P6RVJ9</accession>
<dbReference type="RefSeq" id="XP_026191891.1">
    <property type="nucleotide sequence ID" value="XM_026336106.1"/>
</dbReference>